<proteinExistence type="predicted"/>
<dbReference type="Proteomes" id="UP000198876">
    <property type="component" value="Unassembled WGS sequence"/>
</dbReference>
<dbReference type="SUPFAM" id="SSF46689">
    <property type="entry name" value="Homeodomain-like"/>
    <property type="match status" value="1"/>
</dbReference>
<dbReference type="EMBL" id="FOOQ01000003">
    <property type="protein sequence ID" value="SFG70635.1"/>
    <property type="molecule type" value="Genomic_DNA"/>
</dbReference>
<evidence type="ECO:0000313" key="2">
    <source>
        <dbReference type="EMBL" id="SFG70635.1"/>
    </source>
</evidence>
<protein>
    <submittedName>
        <fullName evidence="2">Transposase</fullName>
    </submittedName>
</protein>
<accession>A0A1I2U0F5</accession>
<evidence type="ECO:0000256" key="1">
    <source>
        <dbReference type="SAM" id="MobiDB-lite"/>
    </source>
</evidence>
<keyword evidence="3" id="KW-1185">Reference proteome</keyword>
<dbReference type="Pfam" id="PF13565">
    <property type="entry name" value="HTH_32"/>
    <property type="match status" value="1"/>
</dbReference>
<feature type="region of interest" description="Disordered" evidence="1">
    <location>
        <begin position="1"/>
        <end position="20"/>
    </location>
</feature>
<dbReference type="InterPro" id="IPR009057">
    <property type="entry name" value="Homeodomain-like_sf"/>
</dbReference>
<name>A0A1I2U0F5_9EURY</name>
<dbReference type="AlphaFoldDB" id="A0A1I2U0F5"/>
<gene>
    <name evidence="2" type="ORF">SAMN04488063_2727</name>
</gene>
<sequence>MTKLDGVDPDDLRRSLSDANSAKAAKRLVVALDYLDDVPVSTLAKRYGIPRSTLYYWLDRFEEEPIQQAVTDEDRPGRPRKLDDDDRSRLQRHLRDEPNSHGVEATEWTPELVRDHIEGTFGVSYSLGHVRRLLRELDV</sequence>
<dbReference type="STRING" id="553467.SAMN04488063_2727"/>
<dbReference type="Gene3D" id="1.10.10.60">
    <property type="entry name" value="Homeodomain-like"/>
    <property type="match status" value="1"/>
</dbReference>
<feature type="region of interest" description="Disordered" evidence="1">
    <location>
        <begin position="68"/>
        <end position="107"/>
    </location>
</feature>
<dbReference type="OrthoDB" id="195008at2157"/>
<evidence type="ECO:0000313" key="3">
    <source>
        <dbReference type="Proteomes" id="UP000198876"/>
    </source>
</evidence>
<organism evidence="2 3">
    <name type="scientific">Halopelagius inordinatus</name>
    <dbReference type="NCBI Taxonomy" id="553467"/>
    <lineage>
        <taxon>Archaea</taxon>
        <taxon>Methanobacteriati</taxon>
        <taxon>Methanobacteriota</taxon>
        <taxon>Stenosarchaea group</taxon>
        <taxon>Halobacteria</taxon>
        <taxon>Halobacteriales</taxon>
        <taxon>Haloferacaceae</taxon>
    </lineage>
</organism>
<feature type="compositionally biased region" description="Basic and acidic residues" evidence="1">
    <location>
        <begin position="72"/>
        <end position="99"/>
    </location>
</feature>
<reference evidence="3" key="1">
    <citation type="submission" date="2016-10" db="EMBL/GenBank/DDBJ databases">
        <authorList>
            <person name="Varghese N."/>
            <person name="Submissions S."/>
        </authorList>
    </citation>
    <scope>NUCLEOTIDE SEQUENCE [LARGE SCALE GENOMIC DNA]</scope>
    <source>
        <strain evidence="3">CGMCC 1.7739</strain>
    </source>
</reference>
<dbReference type="RefSeq" id="WP_092893120.1">
    <property type="nucleotide sequence ID" value="NZ_FOOQ01000003.1"/>
</dbReference>